<dbReference type="Proteomes" id="UP000756921">
    <property type="component" value="Unassembled WGS sequence"/>
</dbReference>
<dbReference type="InterPro" id="IPR039470">
    <property type="entry name" value="Nuc_deoxyri_tr2"/>
</dbReference>
<protein>
    <recommendedName>
        <fullName evidence="3">Nucleoside 2-deoxyribosyltransferase like protein</fullName>
    </recommendedName>
</protein>
<name>A0A9P6G7K2_9PLEO</name>
<comment type="caution">
    <text evidence="1">The sequence shown here is derived from an EMBL/GenBank/DDBJ whole genome shotgun (WGS) entry which is preliminary data.</text>
</comment>
<reference evidence="1" key="1">
    <citation type="journal article" date="2020" name="Mol. Plant Microbe Interact.">
        <title>Genome Sequence of the Biocontrol Agent Coniothyrium minitans strain Conio (IMI 134523).</title>
        <authorList>
            <person name="Patel D."/>
            <person name="Shittu T.A."/>
            <person name="Baroncelli R."/>
            <person name="Muthumeenakshi S."/>
            <person name="Osborne T.H."/>
            <person name="Janganan T.K."/>
            <person name="Sreenivasaprasad S."/>
        </authorList>
    </citation>
    <scope>NUCLEOTIDE SEQUENCE</scope>
    <source>
        <strain evidence="1">Conio</strain>
    </source>
</reference>
<gene>
    <name evidence="1" type="ORF">PMIN01_11216</name>
</gene>
<dbReference type="AlphaFoldDB" id="A0A9P6G7K2"/>
<keyword evidence="2" id="KW-1185">Reference proteome</keyword>
<dbReference type="Pfam" id="PF15891">
    <property type="entry name" value="Nuc_deoxyri_tr2"/>
    <property type="match status" value="1"/>
</dbReference>
<dbReference type="OrthoDB" id="2893324at2759"/>
<evidence type="ECO:0008006" key="3">
    <source>
        <dbReference type="Google" id="ProtNLM"/>
    </source>
</evidence>
<evidence type="ECO:0000313" key="1">
    <source>
        <dbReference type="EMBL" id="KAF9730347.1"/>
    </source>
</evidence>
<proteinExistence type="predicted"/>
<dbReference type="Gene3D" id="3.40.50.450">
    <property type="match status" value="1"/>
</dbReference>
<sequence length="291" mass="32336">MSDLSPAAPVTTTEGWSEEDIALLQAFKDPTACKFCKRPSHCQQCNHELVPEPKRPTGKQDINTPRPDLFGQLPPPFPNPARHRDFQAACPPEPPQLGSFSVFAAGSIEMGKAIPWQDLLENQLCDLPITLCNPRRGEWDPAVTQQARNAAFREQVEWELGALTSASVICFFFDHATMSPVSLMELGLWAHSKKVVVCCNGEYWKGGNVHIVCERYGVPVVETFKELVPLVRAMLRTKGCIVDTKGELTEREEERDPQRSMSLEEAEGLLEGSLRGRQGVAIDRKKLGVAE</sequence>
<evidence type="ECO:0000313" key="2">
    <source>
        <dbReference type="Proteomes" id="UP000756921"/>
    </source>
</evidence>
<organism evidence="1 2">
    <name type="scientific">Paraphaeosphaeria minitans</name>
    <dbReference type="NCBI Taxonomy" id="565426"/>
    <lineage>
        <taxon>Eukaryota</taxon>
        <taxon>Fungi</taxon>
        <taxon>Dikarya</taxon>
        <taxon>Ascomycota</taxon>
        <taxon>Pezizomycotina</taxon>
        <taxon>Dothideomycetes</taxon>
        <taxon>Pleosporomycetidae</taxon>
        <taxon>Pleosporales</taxon>
        <taxon>Massarineae</taxon>
        <taxon>Didymosphaeriaceae</taxon>
        <taxon>Paraphaeosphaeria</taxon>
    </lineage>
</organism>
<dbReference type="EMBL" id="WJXW01000014">
    <property type="protein sequence ID" value="KAF9730347.1"/>
    <property type="molecule type" value="Genomic_DNA"/>
</dbReference>
<accession>A0A9P6G7K2</accession>